<dbReference type="Proteomes" id="UP000002068">
    <property type="component" value="Chromosome"/>
</dbReference>
<dbReference type="GO" id="GO:0003677">
    <property type="term" value="F:DNA binding"/>
    <property type="evidence" value="ECO:0007669"/>
    <property type="project" value="UniProtKB-KW"/>
</dbReference>
<sequence length="66" mass="8143">MYTMKISKLPEAELKVMRYIWESEKVLISREITKSMEQKYEWKDTTIFTVLKRLLKKRVFRNGENR</sequence>
<dbReference type="InterPro" id="IPR036388">
    <property type="entry name" value="WH-like_DNA-bd_sf"/>
</dbReference>
<evidence type="ECO:0000256" key="1">
    <source>
        <dbReference type="ARBA" id="ARBA00011046"/>
    </source>
</evidence>
<dbReference type="Pfam" id="PF03965">
    <property type="entry name" value="Penicillinase_R"/>
    <property type="match status" value="1"/>
</dbReference>
<dbReference type="KEGG" id="cdc:CD196_2146"/>
<comment type="similarity">
    <text evidence="1">Belongs to the BlaI transcriptional regulatory family.</text>
</comment>
<dbReference type="EMBL" id="FN538970">
    <property type="protein sequence ID" value="CBA64114.1"/>
    <property type="molecule type" value="Genomic_DNA"/>
</dbReference>
<keyword evidence="4" id="KW-0804">Transcription</keyword>
<evidence type="ECO:0000256" key="3">
    <source>
        <dbReference type="ARBA" id="ARBA00023125"/>
    </source>
</evidence>
<dbReference type="InterPro" id="IPR005650">
    <property type="entry name" value="BlaI_family"/>
</dbReference>
<organism evidence="5 6">
    <name type="scientific">Clostridioides difficile (strain CD196)</name>
    <name type="common">Peptoclostridium difficile</name>
    <dbReference type="NCBI Taxonomy" id="645462"/>
    <lineage>
        <taxon>Bacteria</taxon>
        <taxon>Bacillati</taxon>
        <taxon>Bacillota</taxon>
        <taxon>Clostridia</taxon>
        <taxon>Peptostreptococcales</taxon>
        <taxon>Peptostreptococcaceae</taxon>
        <taxon>Clostridioides</taxon>
    </lineage>
</organism>
<reference evidence="5 6" key="1">
    <citation type="journal article" date="2009" name="Genome Biol.">
        <title>Comparative genome and phenotypic analysis of Clostridium difficile 027 strains provides insight into the evolution of a hypervirulent bacterium.</title>
        <authorList>
            <person name="Stabler R.A."/>
            <person name="He M."/>
            <person name="Dawson L."/>
            <person name="Martin M."/>
            <person name="Valiente E."/>
            <person name="Corton C."/>
            <person name="Lawley T.D."/>
            <person name="Sebaihia M."/>
            <person name="Quail M.A."/>
            <person name="Rose G."/>
            <person name="Gerding D.N."/>
            <person name="Gibert M."/>
            <person name="Popoff M.R."/>
            <person name="Parkhill J."/>
            <person name="Dougan G."/>
            <person name="Wren B.W."/>
        </authorList>
    </citation>
    <scope>NUCLEOTIDE SEQUENCE [LARGE SCALE GENOMIC DNA]</scope>
    <source>
        <strain evidence="5 6">CD196</strain>
    </source>
</reference>
<keyword evidence="3" id="KW-0238">DNA-binding</keyword>
<proteinExistence type="inferred from homology"/>
<dbReference type="SUPFAM" id="SSF46785">
    <property type="entry name" value="Winged helix' DNA-binding domain"/>
    <property type="match status" value="1"/>
</dbReference>
<dbReference type="Gene3D" id="1.10.10.10">
    <property type="entry name" value="Winged helix-like DNA-binding domain superfamily/Winged helix DNA-binding domain"/>
    <property type="match status" value="1"/>
</dbReference>
<accession>A0A0H3N3V3</accession>
<dbReference type="AlphaFoldDB" id="A0A0H3N3V3"/>
<evidence type="ECO:0000313" key="5">
    <source>
        <dbReference type="EMBL" id="CBA64114.1"/>
    </source>
</evidence>
<name>A0A0H3N3V3_CLODC</name>
<evidence type="ECO:0000256" key="2">
    <source>
        <dbReference type="ARBA" id="ARBA00023015"/>
    </source>
</evidence>
<gene>
    <name evidence="5" type="ordered locus">CD196_2146</name>
</gene>
<dbReference type="GO" id="GO:0045892">
    <property type="term" value="P:negative regulation of DNA-templated transcription"/>
    <property type="evidence" value="ECO:0007669"/>
    <property type="project" value="InterPro"/>
</dbReference>
<protein>
    <submittedName>
        <fullName evidence="5">Repressor (Partial)</fullName>
    </submittedName>
</protein>
<evidence type="ECO:0000313" key="6">
    <source>
        <dbReference type="Proteomes" id="UP000002068"/>
    </source>
</evidence>
<dbReference type="HOGENOM" id="CLU_208531_0_0_9"/>
<dbReference type="InterPro" id="IPR036390">
    <property type="entry name" value="WH_DNA-bd_sf"/>
</dbReference>
<keyword evidence="2" id="KW-0805">Transcription regulation</keyword>
<evidence type="ECO:0000256" key="4">
    <source>
        <dbReference type="ARBA" id="ARBA00023163"/>
    </source>
</evidence>